<feature type="transmembrane region" description="Helical" evidence="7">
    <location>
        <begin position="17"/>
        <end position="35"/>
    </location>
</feature>
<feature type="transmembrane region" description="Helical" evidence="7">
    <location>
        <begin position="148"/>
        <end position="171"/>
    </location>
</feature>
<comment type="subcellular location">
    <subcellularLocation>
        <location evidence="1">Cell membrane</location>
        <topology evidence="1">Multi-pass membrane protein</topology>
    </subcellularLocation>
</comment>
<dbReference type="GO" id="GO:0005886">
    <property type="term" value="C:plasma membrane"/>
    <property type="evidence" value="ECO:0007669"/>
    <property type="project" value="UniProtKB-SubCell"/>
</dbReference>
<dbReference type="GO" id="GO:0022857">
    <property type="term" value="F:transmembrane transporter activity"/>
    <property type="evidence" value="ECO:0007669"/>
    <property type="project" value="InterPro"/>
</dbReference>
<organism evidence="8 9">
    <name type="scientific">Acinetobacter pragensis</name>
    <dbReference type="NCBI Taxonomy" id="1806892"/>
    <lineage>
        <taxon>Bacteria</taxon>
        <taxon>Pseudomonadati</taxon>
        <taxon>Pseudomonadota</taxon>
        <taxon>Gammaproteobacteria</taxon>
        <taxon>Moraxellales</taxon>
        <taxon>Moraxellaceae</taxon>
        <taxon>Acinetobacter</taxon>
    </lineage>
</organism>
<dbReference type="RefSeq" id="WP_067666054.1">
    <property type="nucleotide sequence ID" value="NZ_CBCSIK010000004.1"/>
</dbReference>
<feature type="transmembrane region" description="Helical" evidence="7">
    <location>
        <begin position="41"/>
        <end position="58"/>
    </location>
</feature>
<keyword evidence="5 7" id="KW-1133">Transmembrane helix</keyword>
<dbReference type="Pfam" id="PF04632">
    <property type="entry name" value="FUSC"/>
    <property type="match status" value="1"/>
</dbReference>
<feature type="transmembrane region" description="Helical" evidence="7">
    <location>
        <begin position="453"/>
        <end position="471"/>
    </location>
</feature>
<dbReference type="InterPro" id="IPR006726">
    <property type="entry name" value="PHBA_efflux_AaeB/fusaric-R"/>
</dbReference>
<dbReference type="STRING" id="1806892.AZH43_06035"/>
<dbReference type="Proteomes" id="UP000076276">
    <property type="component" value="Unassembled WGS sequence"/>
</dbReference>
<evidence type="ECO:0000256" key="6">
    <source>
        <dbReference type="ARBA" id="ARBA00023136"/>
    </source>
</evidence>
<evidence type="ECO:0000256" key="3">
    <source>
        <dbReference type="ARBA" id="ARBA00022475"/>
    </source>
</evidence>
<dbReference type="AlphaFoldDB" id="A0A151Y5T3"/>
<accession>A0A151Y5T3</accession>
<keyword evidence="3" id="KW-1003">Cell membrane</keyword>
<keyword evidence="4 7" id="KW-0812">Transmembrane</keyword>
<feature type="transmembrane region" description="Helical" evidence="7">
    <location>
        <begin position="65"/>
        <end position="84"/>
    </location>
</feature>
<evidence type="ECO:0000313" key="8">
    <source>
        <dbReference type="EMBL" id="KYQ73356.1"/>
    </source>
</evidence>
<comment type="caution">
    <text evidence="8">The sequence shown here is derived from an EMBL/GenBank/DDBJ whole genome shotgun (WGS) entry which is preliminary data.</text>
</comment>
<evidence type="ECO:0000256" key="4">
    <source>
        <dbReference type="ARBA" id="ARBA00022692"/>
    </source>
</evidence>
<name>A0A151Y5T3_9GAMM</name>
<feature type="transmembrane region" description="Helical" evidence="7">
    <location>
        <begin position="374"/>
        <end position="395"/>
    </location>
</feature>
<sequence length="699" mass="78724">MLLIKPLLAFRPNKMDWIFAFKTFAAGLLALYVAFELNLAYPIWAIGTVFVIANPYSGMTSSKSIYRVLGTLIGAIVSVIATPALINTPWLFTLFLAAWVGWCLYFSLLDRTPRSYVFMLAGYTTVIIAYNAVYYIDSISIFDMAIGRFLEITVGVVCSAIVTTTIFPMHIGPAVKVRVNKTVQDTQNIFNKILLNDKHQSHYAESLGSLARDIADIHGMTVHLSYEKSTLKGMTKPLQEMLNQMTMLLSNLVAMSERMNQLDEQFKDEHFQKEIVLIHAHIQTFMQDYQEIQEQDLNLLPPEFEQDFHQLMQAAPHEQQIILAGLKMDVRHYIQNIRAIQLIWQRINCGDAVLPESVTALTTNYPNLHRDHGVAVRGGISAFIIIVLGTGFWILSGWKTGFMLAEMAAISACILTAMDNPVPALKMFIRGNIYAAFVVFIYAYGIFPHVTAFWQLAVVLAPFVIFCLLLFPHPPLVGIGLPMLMGTVMGLNLQNRYSLDQVLFFDASIGTVIGPIISVYVIHLVRAMSPEMTVQRILSMHYKAIRQALYIPYGVPFRIHLRNMLDRIGILNTKAVQSEALKRDINLALIEASAVVDLTRLQELMQKLPAEHELAVSLEDLIQLLDDYFRTKELMQPEQQLKDQVLQKIALLKQRSHELDNCEIAERLQVSLNNIQSSLCHSSNAAPELDTQPAGVQHG</sequence>
<evidence type="ECO:0000313" key="9">
    <source>
        <dbReference type="Proteomes" id="UP000076276"/>
    </source>
</evidence>
<keyword evidence="6 7" id="KW-0472">Membrane</keyword>
<proteinExistence type="predicted"/>
<protein>
    <submittedName>
        <fullName evidence="8">Fusaric acid resistance protein</fullName>
    </submittedName>
</protein>
<feature type="transmembrane region" description="Helical" evidence="7">
    <location>
        <begin position="90"/>
        <end position="109"/>
    </location>
</feature>
<feature type="transmembrane region" description="Helical" evidence="7">
    <location>
        <begin position="501"/>
        <end position="522"/>
    </location>
</feature>
<dbReference type="PANTHER" id="PTHR30509">
    <property type="entry name" value="P-HYDROXYBENZOIC ACID EFFLUX PUMP SUBUNIT-RELATED"/>
    <property type="match status" value="1"/>
</dbReference>
<feature type="transmembrane region" description="Helical" evidence="7">
    <location>
        <begin position="116"/>
        <end position="136"/>
    </location>
</feature>
<evidence type="ECO:0000256" key="5">
    <source>
        <dbReference type="ARBA" id="ARBA00022989"/>
    </source>
</evidence>
<evidence type="ECO:0000256" key="7">
    <source>
        <dbReference type="SAM" id="Phobius"/>
    </source>
</evidence>
<dbReference type="OrthoDB" id="9807111at2"/>
<evidence type="ECO:0000256" key="2">
    <source>
        <dbReference type="ARBA" id="ARBA00022448"/>
    </source>
</evidence>
<gene>
    <name evidence="8" type="ORF">AZH43_06035</name>
</gene>
<keyword evidence="9" id="KW-1185">Reference proteome</keyword>
<reference evidence="8 9" key="1">
    <citation type="submission" date="2016-03" db="EMBL/GenBank/DDBJ databases">
        <title>Acinetobacter genomospecies 28 strain ANC 4149.</title>
        <authorList>
            <person name="Radolfova-Krizova L."/>
            <person name="Nemec A."/>
        </authorList>
    </citation>
    <scope>NUCLEOTIDE SEQUENCE [LARGE SCALE GENOMIC DNA]</scope>
    <source>
        <strain evidence="8 9">ANC 4149</strain>
    </source>
</reference>
<evidence type="ECO:0000256" key="1">
    <source>
        <dbReference type="ARBA" id="ARBA00004651"/>
    </source>
</evidence>
<dbReference type="PANTHER" id="PTHR30509:SF9">
    <property type="entry name" value="MULTIDRUG RESISTANCE PROTEIN MDTO"/>
    <property type="match status" value="1"/>
</dbReference>
<feature type="transmembrane region" description="Helical" evidence="7">
    <location>
        <begin position="427"/>
        <end position="447"/>
    </location>
</feature>
<keyword evidence="2" id="KW-0813">Transport</keyword>
<dbReference type="EMBL" id="LUAW01000007">
    <property type="protein sequence ID" value="KYQ73356.1"/>
    <property type="molecule type" value="Genomic_DNA"/>
</dbReference>